<dbReference type="AlphaFoldDB" id="D0N537"/>
<keyword evidence="2" id="KW-1185">Reference proteome</keyword>
<evidence type="ECO:0000313" key="1">
    <source>
        <dbReference type="EMBL" id="EEY69995.1"/>
    </source>
</evidence>
<reference evidence="2" key="1">
    <citation type="journal article" date="2009" name="Nature">
        <title>Genome sequence and analysis of the Irish potato famine pathogen Phytophthora infestans.</title>
        <authorList>
            <consortium name="The Broad Institute Genome Sequencing Platform"/>
            <person name="Haas B.J."/>
            <person name="Kamoun S."/>
            <person name="Zody M.C."/>
            <person name="Jiang R.H."/>
            <person name="Handsaker R.E."/>
            <person name="Cano L.M."/>
            <person name="Grabherr M."/>
            <person name="Kodira C.D."/>
            <person name="Raffaele S."/>
            <person name="Torto-Alalibo T."/>
            <person name="Bozkurt T.O."/>
            <person name="Ah-Fong A.M."/>
            <person name="Alvarado L."/>
            <person name="Anderson V.L."/>
            <person name="Armstrong M.R."/>
            <person name="Avrova A."/>
            <person name="Baxter L."/>
            <person name="Beynon J."/>
            <person name="Boevink P.C."/>
            <person name="Bollmann S.R."/>
            <person name="Bos J.I."/>
            <person name="Bulone V."/>
            <person name="Cai G."/>
            <person name="Cakir C."/>
            <person name="Carrington J.C."/>
            <person name="Chawner M."/>
            <person name="Conti L."/>
            <person name="Costanzo S."/>
            <person name="Ewan R."/>
            <person name="Fahlgren N."/>
            <person name="Fischbach M.A."/>
            <person name="Fugelstad J."/>
            <person name="Gilroy E.M."/>
            <person name="Gnerre S."/>
            <person name="Green P.J."/>
            <person name="Grenville-Briggs L.J."/>
            <person name="Griffith J."/>
            <person name="Grunwald N.J."/>
            <person name="Horn K."/>
            <person name="Horner N.R."/>
            <person name="Hu C.H."/>
            <person name="Huitema E."/>
            <person name="Jeong D.H."/>
            <person name="Jones A.M."/>
            <person name="Jones J.D."/>
            <person name="Jones R.W."/>
            <person name="Karlsson E.K."/>
            <person name="Kunjeti S.G."/>
            <person name="Lamour K."/>
            <person name="Liu Z."/>
            <person name="Ma L."/>
            <person name="Maclean D."/>
            <person name="Chibucos M.C."/>
            <person name="McDonald H."/>
            <person name="McWalters J."/>
            <person name="Meijer H.J."/>
            <person name="Morgan W."/>
            <person name="Morris P.F."/>
            <person name="Munro C.A."/>
            <person name="O'Neill K."/>
            <person name="Ospina-Giraldo M."/>
            <person name="Pinzon A."/>
            <person name="Pritchard L."/>
            <person name="Ramsahoye B."/>
            <person name="Ren Q."/>
            <person name="Restrepo S."/>
            <person name="Roy S."/>
            <person name="Sadanandom A."/>
            <person name="Savidor A."/>
            <person name="Schornack S."/>
            <person name="Schwartz D.C."/>
            <person name="Schumann U.D."/>
            <person name="Schwessinger B."/>
            <person name="Seyer L."/>
            <person name="Sharpe T."/>
            <person name="Silvar C."/>
            <person name="Song J."/>
            <person name="Studholme D.J."/>
            <person name="Sykes S."/>
            <person name="Thines M."/>
            <person name="van de Vondervoort P.J."/>
            <person name="Phuntumart V."/>
            <person name="Wawra S."/>
            <person name="Weide R."/>
            <person name="Win J."/>
            <person name="Young C."/>
            <person name="Zhou S."/>
            <person name="Fry W."/>
            <person name="Meyers B.C."/>
            <person name="van West P."/>
            <person name="Ristaino J."/>
            <person name="Govers F."/>
            <person name="Birch P.R."/>
            <person name="Whisson S.C."/>
            <person name="Judelson H.S."/>
            <person name="Nusbaum C."/>
        </authorList>
    </citation>
    <scope>NUCLEOTIDE SEQUENCE [LARGE SCALE GENOMIC DNA]</scope>
    <source>
        <strain evidence="2">T30-4</strain>
    </source>
</reference>
<organism evidence="1 2">
    <name type="scientific">Phytophthora infestans (strain T30-4)</name>
    <name type="common">Potato late blight agent</name>
    <dbReference type="NCBI Taxonomy" id="403677"/>
    <lineage>
        <taxon>Eukaryota</taxon>
        <taxon>Sar</taxon>
        <taxon>Stramenopiles</taxon>
        <taxon>Oomycota</taxon>
        <taxon>Peronosporomycetes</taxon>
        <taxon>Peronosporales</taxon>
        <taxon>Peronosporaceae</taxon>
        <taxon>Phytophthora</taxon>
    </lineage>
</organism>
<dbReference type="KEGG" id="pif:PITG_06549"/>
<dbReference type="InParanoid" id="D0N537"/>
<proteinExistence type="predicted"/>
<sequence>MMNQTWETENQTIIAVWQLQYHTMKTKASSGWLLYKLENKQEWQLQAASSIAFPVQIPPAEYNDRIIQTGSKIIKNQESTTQEKD</sequence>
<gene>
    <name evidence="1" type="ORF">PITG_06549</name>
</gene>
<dbReference type="HOGENOM" id="CLU_2517468_0_0_1"/>
<dbReference type="VEuPathDB" id="FungiDB:PITG_06549"/>
<accession>D0N537</accession>
<dbReference type="EMBL" id="DS028125">
    <property type="protein sequence ID" value="EEY69995.1"/>
    <property type="molecule type" value="Genomic_DNA"/>
</dbReference>
<dbReference type="RefSeq" id="XP_002998642.1">
    <property type="nucleotide sequence ID" value="XM_002998596.1"/>
</dbReference>
<protein>
    <submittedName>
        <fullName evidence="1">Uncharacterized protein</fullName>
    </submittedName>
</protein>
<dbReference type="GeneID" id="9471825"/>
<name>D0N537_PHYIT</name>
<dbReference type="Proteomes" id="UP000006643">
    <property type="component" value="Unassembled WGS sequence"/>
</dbReference>
<evidence type="ECO:0000313" key="2">
    <source>
        <dbReference type="Proteomes" id="UP000006643"/>
    </source>
</evidence>